<dbReference type="Gene3D" id="1.20.1540.10">
    <property type="entry name" value="Rhomboid-like"/>
    <property type="match status" value="1"/>
</dbReference>
<sequence length="577" mass="63230">MAANDYFNPPTNRPDDSQTYYSSYNPSQTQAPSLPPYTSHPPSRTQSTRPNDISPVSPFEAPFDDHVYPALQQGKQPPNARFDSQSTIGADSAYYGQGGGGRQASTNSFADDIPLRDHPGGPDVPPKQNSIDHVYDAADPNAPVRQNTGNLEEGTRERGRLTGLLKKKKKIPFVTYIFTLVQIIIFIVEIVKNVQLTGSPIMIKPQINPMIGPSPYVTINMGARYVSCMHNMEYFQELTDINSFPCPNTVAKNGSDRHTGQLCNLGQLCGFNLANSSIPGIGAPSGTALEDKHQPDQWFRFIVPIFLHAGIIHIGFNMLLQMTLGREMEMIIGSIRYFLVYIASGIFGFVLGGNFAAEGIASTGASGSLFGILALTLLDLLYHWAERISPWKDFAFIMLDIAISFVLGLLPGLDNFSHIGGFIMGIALGICILHSPASLQKRIGQDPPYRPVHQSKSDDHLITGTQAFAKAPVGFFKGRKPAWWAWWLVRVASLVFLLIVFILLLTNFYKSIEKRATCSWCKYITCIDVNDWCDIGKIKITTTTAGVPSATLASTPTSSVLNKRLIPAAVAAVPTPF</sequence>
<feature type="transmembrane region" description="Helical" evidence="10">
    <location>
        <begin position="173"/>
        <end position="191"/>
    </location>
</feature>
<name>S3D6X4_GLAL2</name>
<dbReference type="KEGG" id="glz:GLAREA_06558"/>
<evidence type="ECO:0000256" key="8">
    <source>
        <dbReference type="ARBA" id="ARBA00022989"/>
    </source>
</evidence>
<feature type="compositionally biased region" description="Polar residues" evidence="11">
    <location>
        <begin position="17"/>
        <end position="32"/>
    </location>
</feature>
<gene>
    <name evidence="13" type="ORF">GLAREA_06558</name>
</gene>
<evidence type="ECO:0000256" key="5">
    <source>
        <dbReference type="ARBA" id="ARBA00022692"/>
    </source>
</evidence>
<feature type="transmembrane region" description="Helical" evidence="10">
    <location>
        <begin position="394"/>
        <end position="413"/>
    </location>
</feature>
<feature type="domain" description="Peptidase S54 rhomboid" evidence="12">
    <location>
        <begin position="296"/>
        <end position="433"/>
    </location>
</feature>
<comment type="catalytic activity">
    <reaction evidence="1 10">
        <text>Cleaves type-1 transmembrane domains using a catalytic dyad composed of serine and histidine that are contributed by different transmembrane domains.</text>
        <dbReference type="EC" id="3.4.21.105"/>
    </reaction>
</comment>
<dbReference type="SUPFAM" id="SSF144091">
    <property type="entry name" value="Rhomboid-like"/>
    <property type="match status" value="1"/>
</dbReference>
<proteinExistence type="inferred from homology"/>
<dbReference type="PANTHER" id="PTHR22936:SF69">
    <property type="entry name" value="RHOMBOID-LIKE PROTEIN"/>
    <property type="match status" value="1"/>
</dbReference>
<evidence type="ECO:0000256" key="9">
    <source>
        <dbReference type="ARBA" id="ARBA00023136"/>
    </source>
</evidence>
<dbReference type="OMA" id="PIMIKPQ"/>
<keyword evidence="7 10" id="KW-0720">Serine protease</keyword>
<accession>S3D6X4</accession>
<dbReference type="GO" id="GO:0006508">
    <property type="term" value="P:proteolysis"/>
    <property type="evidence" value="ECO:0007669"/>
    <property type="project" value="UniProtKB-KW"/>
</dbReference>
<comment type="caution">
    <text evidence="10">Lacks conserved residue(s) required for the propagation of feature annotation.</text>
</comment>
<keyword evidence="14" id="KW-1185">Reference proteome</keyword>
<evidence type="ECO:0000256" key="11">
    <source>
        <dbReference type="SAM" id="MobiDB-lite"/>
    </source>
</evidence>
<dbReference type="HOGENOM" id="CLU_022618_0_1_1"/>
<evidence type="ECO:0000256" key="4">
    <source>
        <dbReference type="ARBA" id="ARBA00022670"/>
    </source>
</evidence>
<evidence type="ECO:0000259" key="12">
    <source>
        <dbReference type="Pfam" id="PF01694"/>
    </source>
</evidence>
<feature type="transmembrane region" description="Helical" evidence="10">
    <location>
        <begin position="487"/>
        <end position="509"/>
    </location>
</feature>
<dbReference type="GO" id="GO:0004252">
    <property type="term" value="F:serine-type endopeptidase activity"/>
    <property type="evidence" value="ECO:0007669"/>
    <property type="project" value="InterPro"/>
</dbReference>
<evidence type="ECO:0000256" key="1">
    <source>
        <dbReference type="ARBA" id="ARBA00000156"/>
    </source>
</evidence>
<dbReference type="InterPro" id="IPR035952">
    <property type="entry name" value="Rhomboid-like_sf"/>
</dbReference>
<feature type="transmembrane region" description="Helical" evidence="10">
    <location>
        <begin position="363"/>
        <end position="382"/>
    </location>
</feature>
<dbReference type="Proteomes" id="UP000016922">
    <property type="component" value="Unassembled WGS sequence"/>
</dbReference>
<keyword evidence="4 10" id="KW-0645">Protease</keyword>
<dbReference type="GO" id="GO:0016020">
    <property type="term" value="C:membrane"/>
    <property type="evidence" value="ECO:0007669"/>
    <property type="project" value="UniProtKB-SubCell"/>
</dbReference>
<dbReference type="GeneID" id="19465611"/>
<reference evidence="13 14" key="1">
    <citation type="journal article" date="2013" name="BMC Genomics">
        <title>Genomics-driven discovery of the pneumocandin biosynthetic gene cluster in the fungus Glarea lozoyensis.</title>
        <authorList>
            <person name="Chen L."/>
            <person name="Yue Q."/>
            <person name="Zhang X."/>
            <person name="Xiang M."/>
            <person name="Wang C."/>
            <person name="Li S."/>
            <person name="Che Y."/>
            <person name="Ortiz-Lopez F.J."/>
            <person name="Bills G.F."/>
            <person name="Liu X."/>
            <person name="An Z."/>
        </authorList>
    </citation>
    <scope>NUCLEOTIDE SEQUENCE [LARGE SCALE GENOMIC DNA]</scope>
    <source>
        <strain evidence="14">ATCC 20868 / MF5171</strain>
    </source>
</reference>
<evidence type="ECO:0000256" key="6">
    <source>
        <dbReference type="ARBA" id="ARBA00022801"/>
    </source>
</evidence>
<protein>
    <recommendedName>
        <fullName evidence="10">Rhomboid-type serine protease</fullName>
        <ecNumber evidence="10">3.4.21.105</ecNumber>
    </recommendedName>
</protein>
<dbReference type="STRING" id="1116229.S3D6X4"/>
<keyword evidence="8 10" id="KW-1133">Transmembrane helix</keyword>
<comment type="subcellular location">
    <subcellularLocation>
        <location evidence="2 10">Membrane</location>
        <topology evidence="2 10">Multi-pass membrane protein</topology>
    </subcellularLocation>
</comment>
<keyword evidence="9 10" id="KW-0472">Membrane</keyword>
<dbReference type="OrthoDB" id="2146116at2759"/>
<dbReference type="InterPro" id="IPR002610">
    <property type="entry name" value="Peptidase_S54_rhomboid-like"/>
</dbReference>
<evidence type="ECO:0000313" key="13">
    <source>
        <dbReference type="EMBL" id="EPE33545.1"/>
    </source>
</evidence>
<keyword evidence="5 10" id="KW-0812">Transmembrane</keyword>
<comment type="function">
    <text evidence="10">Serine protease involved in intramembrane proteolysis.</text>
</comment>
<dbReference type="EC" id="3.4.21.105" evidence="10"/>
<dbReference type="eggNOG" id="KOG2289">
    <property type="taxonomic scope" value="Eukaryota"/>
</dbReference>
<comment type="similarity">
    <text evidence="3 10">Belongs to the peptidase S54 family.</text>
</comment>
<evidence type="ECO:0000256" key="10">
    <source>
        <dbReference type="RuleBase" id="RU362115"/>
    </source>
</evidence>
<evidence type="ECO:0000256" key="3">
    <source>
        <dbReference type="ARBA" id="ARBA00009045"/>
    </source>
</evidence>
<dbReference type="Pfam" id="PF01694">
    <property type="entry name" value="Rhomboid"/>
    <property type="match status" value="1"/>
</dbReference>
<dbReference type="EMBL" id="KE145357">
    <property type="protein sequence ID" value="EPE33545.1"/>
    <property type="molecule type" value="Genomic_DNA"/>
</dbReference>
<feature type="region of interest" description="Disordered" evidence="11">
    <location>
        <begin position="1"/>
        <end position="132"/>
    </location>
</feature>
<keyword evidence="6 10" id="KW-0378">Hydrolase</keyword>
<evidence type="ECO:0000256" key="7">
    <source>
        <dbReference type="ARBA" id="ARBA00022825"/>
    </source>
</evidence>
<feature type="compositionally biased region" description="Polar residues" evidence="11">
    <location>
        <begin position="40"/>
        <end position="51"/>
    </location>
</feature>
<dbReference type="AlphaFoldDB" id="S3D6X4"/>
<dbReference type="InterPro" id="IPR022764">
    <property type="entry name" value="Peptidase_S54_rhomboid_dom"/>
</dbReference>
<dbReference type="RefSeq" id="XP_008078697.1">
    <property type="nucleotide sequence ID" value="XM_008080506.1"/>
</dbReference>
<feature type="transmembrane region" description="Helical" evidence="10">
    <location>
        <begin position="298"/>
        <end position="316"/>
    </location>
</feature>
<evidence type="ECO:0000313" key="14">
    <source>
        <dbReference type="Proteomes" id="UP000016922"/>
    </source>
</evidence>
<feature type="transmembrane region" description="Helical" evidence="10">
    <location>
        <begin position="337"/>
        <end position="357"/>
    </location>
</feature>
<dbReference type="PANTHER" id="PTHR22936">
    <property type="entry name" value="RHOMBOID-RELATED"/>
    <property type="match status" value="1"/>
</dbReference>
<evidence type="ECO:0000256" key="2">
    <source>
        <dbReference type="ARBA" id="ARBA00004141"/>
    </source>
</evidence>
<organism evidence="13 14">
    <name type="scientific">Glarea lozoyensis (strain ATCC 20868 / MF5171)</name>
    <dbReference type="NCBI Taxonomy" id="1116229"/>
    <lineage>
        <taxon>Eukaryota</taxon>
        <taxon>Fungi</taxon>
        <taxon>Dikarya</taxon>
        <taxon>Ascomycota</taxon>
        <taxon>Pezizomycotina</taxon>
        <taxon>Leotiomycetes</taxon>
        <taxon>Helotiales</taxon>
        <taxon>Helotiaceae</taxon>
        <taxon>Glarea</taxon>
    </lineage>
</organism>